<sequence length="59" mass="7102">KKGEDTRGWNKGKKELMKEDMRVKEEKYNELSRGKRTRKVKGKFPELGKKFPLIHRLML</sequence>
<protein>
    <submittedName>
        <fullName evidence="1">Uncharacterized protein</fullName>
    </submittedName>
</protein>
<dbReference type="Proteomes" id="UP001372834">
    <property type="component" value="Unassembled WGS sequence"/>
</dbReference>
<reference evidence="1 2" key="1">
    <citation type="submission" date="2023-10" db="EMBL/GenBank/DDBJ databases">
        <title>Genomes of two closely related lineages of the louse Polyplax serrata with different host specificities.</title>
        <authorList>
            <person name="Martinu J."/>
            <person name="Tarabai H."/>
            <person name="Stefka J."/>
            <person name="Hypsa V."/>
        </authorList>
    </citation>
    <scope>NUCLEOTIDE SEQUENCE [LARGE SCALE GENOMIC DNA]</scope>
    <source>
        <strain evidence="1">HR10_N</strain>
    </source>
</reference>
<dbReference type="EMBL" id="JAWJWE010000037">
    <property type="protein sequence ID" value="KAK6626094.1"/>
    <property type="molecule type" value="Genomic_DNA"/>
</dbReference>
<dbReference type="AlphaFoldDB" id="A0AAN8S921"/>
<proteinExistence type="predicted"/>
<name>A0AAN8S921_POLSC</name>
<gene>
    <name evidence="1" type="ORF">RUM43_006398</name>
</gene>
<feature type="non-terminal residue" evidence="1">
    <location>
        <position position="1"/>
    </location>
</feature>
<accession>A0AAN8S921</accession>
<organism evidence="1 2">
    <name type="scientific">Polyplax serrata</name>
    <name type="common">Common mouse louse</name>
    <dbReference type="NCBI Taxonomy" id="468196"/>
    <lineage>
        <taxon>Eukaryota</taxon>
        <taxon>Metazoa</taxon>
        <taxon>Ecdysozoa</taxon>
        <taxon>Arthropoda</taxon>
        <taxon>Hexapoda</taxon>
        <taxon>Insecta</taxon>
        <taxon>Pterygota</taxon>
        <taxon>Neoptera</taxon>
        <taxon>Paraneoptera</taxon>
        <taxon>Psocodea</taxon>
        <taxon>Troctomorpha</taxon>
        <taxon>Phthiraptera</taxon>
        <taxon>Anoplura</taxon>
        <taxon>Polyplacidae</taxon>
        <taxon>Polyplax</taxon>
    </lineage>
</organism>
<comment type="caution">
    <text evidence="1">The sequence shown here is derived from an EMBL/GenBank/DDBJ whole genome shotgun (WGS) entry which is preliminary data.</text>
</comment>
<evidence type="ECO:0000313" key="2">
    <source>
        <dbReference type="Proteomes" id="UP001372834"/>
    </source>
</evidence>
<evidence type="ECO:0000313" key="1">
    <source>
        <dbReference type="EMBL" id="KAK6626094.1"/>
    </source>
</evidence>